<dbReference type="InterPro" id="IPR050369">
    <property type="entry name" value="RBOH/FRE"/>
</dbReference>
<dbReference type="GO" id="GO:0005886">
    <property type="term" value="C:plasma membrane"/>
    <property type="evidence" value="ECO:0007669"/>
    <property type="project" value="TreeGrafter"/>
</dbReference>
<evidence type="ECO:0000313" key="3">
    <source>
        <dbReference type="EMBL" id="CAE0432383.1"/>
    </source>
</evidence>
<dbReference type="Pfam" id="PF08030">
    <property type="entry name" value="NAD_binding_6"/>
    <property type="match status" value="1"/>
</dbReference>
<feature type="domain" description="Ferric reductase NAD binding" evidence="2">
    <location>
        <begin position="21"/>
        <end position="218"/>
    </location>
</feature>
<organism evidence="3">
    <name type="scientific">Aplanochytrium stocchinoi</name>
    <dbReference type="NCBI Taxonomy" id="215587"/>
    <lineage>
        <taxon>Eukaryota</taxon>
        <taxon>Sar</taxon>
        <taxon>Stramenopiles</taxon>
        <taxon>Bigyra</taxon>
        <taxon>Labyrinthulomycetes</taxon>
        <taxon>Thraustochytrida</taxon>
        <taxon>Thraustochytriidae</taxon>
        <taxon>Aplanochytrium</taxon>
    </lineage>
</organism>
<proteinExistence type="predicted"/>
<dbReference type="EMBL" id="HBIN01003881">
    <property type="protein sequence ID" value="CAE0432383.1"/>
    <property type="molecule type" value="Transcribed_RNA"/>
</dbReference>
<dbReference type="Gene3D" id="3.40.50.80">
    <property type="entry name" value="Nucleotide-binding domain of ferredoxin-NADP reductase (FNR) module"/>
    <property type="match status" value="1"/>
</dbReference>
<evidence type="ECO:0000256" key="1">
    <source>
        <dbReference type="ARBA" id="ARBA00023002"/>
    </source>
</evidence>
<dbReference type="GO" id="GO:0016491">
    <property type="term" value="F:oxidoreductase activity"/>
    <property type="evidence" value="ECO:0007669"/>
    <property type="project" value="UniProtKB-KW"/>
</dbReference>
<dbReference type="InterPro" id="IPR039261">
    <property type="entry name" value="FNR_nucleotide-bd"/>
</dbReference>
<keyword evidence="1" id="KW-0560">Oxidoreductase</keyword>
<protein>
    <recommendedName>
        <fullName evidence="2">Ferric reductase NAD binding domain-containing protein</fullName>
    </recommendedName>
</protein>
<dbReference type="PANTHER" id="PTHR11972">
    <property type="entry name" value="NADPH OXIDASE"/>
    <property type="match status" value="1"/>
</dbReference>
<dbReference type="AlphaFoldDB" id="A0A7S3LIP3"/>
<sequence>MGPYGWSFSSCFDPKFGGSIVIGAGTGLTAAESVLRETIHRRNLGIATPGKVWFIWSCREVDDLLWCWHNLVSLLVETCLQKTICIDVLCENSNMLDWLGVSIYVTRADAKIMNDFVACLSEIKKVESPRDSDKGKCIPSMLELGQGETPKESVEKRIKKWLLTRIIQGGLADKEVHVSRYLNGCRAVLDETESGKNKGLSVCYCGPSSLSVTIAEAVSLCKGGTKIEFSADHQ</sequence>
<reference evidence="3" key="1">
    <citation type="submission" date="2021-01" db="EMBL/GenBank/DDBJ databases">
        <authorList>
            <person name="Corre E."/>
            <person name="Pelletier E."/>
            <person name="Niang G."/>
            <person name="Scheremetjew M."/>
            <person name="Finn R."/>
            <person name="Kale V."/>
            <person name="Holt S."/>
            <person name="Cochrane G."/>
            <person name="Meng A."/>
            <person name="Brown T."/>
            <person name="Cohen L."/>
        </authorList>
    </citation>
    <scope>NUCLEOTIDE SEQUENCE</scope>
    <source>
        <strain evidence="3">GSBS06</strain>
    </source>
</reference>
<gene>
    <name evidence="3" type="ORF">ASTO00021_LOCUS2709</name>
</gene>
<accession>A0A7S3LIP3</accession>
<dbReference type="SUPFAM" id="SSF52343">
    <property type="entry name" value="Ferredoxin reductase-like, C-terminal NADP-linked domain"/>
    <property type="match status" value="1"/>
</dbReference>
<name>A0A7S3LIP3_9STRA</name>
<evidence type="ECO:0000259" key="2">
    <source>
        <dbReference type="Pfam" id="PF08030"/>
    </source>
</evidence>
<dbReference type="InterPro" id="IPR013121">
    <property type="entry name" value="Fe_red_NAD-bd_6"/>
</dbReference>